<keyword evidence="3" id="KW-0964">Secreted</keyword>
<evidence type="ECO:0000256" key="2">
    <source>
        <dbReference type="ARBA" id="ARBA00004613"/>
    </source>
</evidence>
<comment type="subcellular location">
    <subcellularLocation>
        <location evidence="1">Host cell</location>
    </subcellularLocation>
    <subcellularLocation>
        <location evidence="2">Secreted</location>
    </subcellularLocation>
</comment>
<dbReference type="Gene3D" id="3.10.20.90">
    <property type="entry name" value="Phosphatidylinositol 3-kinase Catalytic Subunit, Chain A, domain 1"/>
    <property type="match status" value="1"/>
</dbReference>
<evidence type="ECO:0000313" key="5">
    <source>
        <dbReference type="EMBL" id="KAJ4840767.1"/>
    </source>
</evidence>
<reference evidence="5" key="1">
    <citation type="submission" date="2022-02" db="EMBL/GenBank/DDBJ databases">
        <authorList>
            <person name="Henning P.M."/>
            <person name="McCubbin A.G."/>
            <person name="Shore J.S."/>
        </authorList>
    </citation>
    <scope>NUCLEOTIDE SEQUENCE</scope>
    <source>
        <strain evidence="5">F60SS</strain>
        <tissue evidence="5">Leaves</tissue>
    </source>
</reference>
<reference evidence="5" key="2">
    <citation type="journal article" date="2023" name="Plants (Basel)">
        <title>Annotation of the Turnera subulata (Passifloraceae) Draft Genome Reveals the S-Locus Evolved after the Divergence of Turneroideae from Passifloroideae in a Stepwise Manner.</title>
        <authorList>
            <person name="Henning P.M."/>
            <person name="Roalson E.H."/>
            <person name="Mir W."/>
            <person name="McCubbin A.G."/>
            <person name="Shore J.S."/>
        </authorList>
    </citation>
    <scope>NUCLEOTIDE SEQUENCE</scope>
    <source>
        <strain evidence="5">F60SS</strain>
    </source>
</reference>
<dbReference type="Proteomes" id="UP001141552">
    <property type="component" value="Unassembled WGS sequence"/>
</dbReference>
<name>A0A9Q0JGZ8_9ROSI</name>
<dbReference type="SUPFAM" id="SSF54236">
    <property type="entry name" value="Ubiquitin-like"/>
    <property type="match status" value="1"/>
</dbReference>
<accession>A0A9Q0JGZ8</accession>
<dbReference type="EMBL" id="JAKUCV010002962">
    <property type="protein sequence ID" value="KAJ4840767.1"/>
    <property type="molecule type" value="Genomic_DNA"/>
</dbReference>
<feature type="domain" description="Crinkler effector protein N-terminal" evidence="4">
    <location>
        <begin position="15"/>
        <end position="72"/>
    </location>
</feature>
<protein>
    <recommendedName>
        <fullName evidence="4">Crinkler effector protein N-terminal domain-containing protein</fullName>
    </recommendedName>
</protein>
<gene>
    <name evidence="5" type="ORF">Tsubulata_021331</name>
</gene>
<evidence type="ECO:0000313" key="6">
    <source>
        <dbReference type="Proteomes" id="UP001141552"/>
    </source>
</evidence>
<dbReference type="GO" id="GO:0005576">
    <property type="term" value="C:extracellular region"/>
    <property type="evidence" value="ECO:0007669"/>
    <property type="project" value="UniProtKB-SubCell"/>
</dbReference>
<dbReference type="InterPro" id="IPR029071">
    <property type="entry name" value="Ubiquitin-like_domsf"/>
</dbReference>
<proteinExistence type="predicted"/>
<keyword evidence="6" id="KW-1185">Reference proteome</keyword>
<dbReference type="GO" id="GO:0043657">
    <property type="term" value="C:host cell"/>
    <property type="evidence" value="ECO:0007669"/>
    <property type="project" value="UniProtKB-SubCell"/>
</dbReference>
<dbReference type="InterPro" id="IPR045379">
    <property type="entry name" value="Crinkler_N"/>
</dbReference>
<evidence type="ECO:0000259" key="4">
    <source>
        <dbReference type="Pfam" id="PF20147"/>
    </source>
</evidence>
<evidence type="ECO:0000256" key="3">
    <source>
        <dbReference type="ARBA" id="ARBA00022525"/>
    </source>
</evidence>
<sequence length="178" mass="20510">MPAHNRSLKSGIKTMRLRIVVDNDDGTAFNVEVPNDATVDDLIEKIKKEAPQALQEKVHNSLLWFEHEQPKSRTRALKDYKIGDNDVVDVVAHFKIFLEVPGDLFADGKSRTCTLEVNRLLRVSEVLWLLEHVYSVNTADLQMQWPRADFYFDRRSTLESIRVRPGARVELVRVKKAI</sequence>
<evidence type="ECO:0000256" key="1">
    <source>
        <dbReference type="ARBA" id="ARBA00004340"/>
    </source>
</evidence>
<dbReference type="Pfam" id="PF20147">
    <property type="entry name" value="Crinkler"/>
    <property type="match status" value="1"/>
</dbReference>
<comment type="caution">
    <text evidence="5">The sequence shown here is derived from an EMBL/GenBank/DDBJ whole genome shotgun (WGS) entry which is preliminary data.</text>
</comment>
<dbReference type="AlphaFoldDB" id="A0A9Q0JGZ8"/>
<organism evidence="5 6">
    <name type="scientific">Turnera subulata</name>
    <dbReference type="NCBI Taxonomy" id="218843"/>
    <lineage>
        <taxon>Eukaryota</taxon>
        <taxon>Viridiplantae</taxon>
        <taxon>Streptophyta</taxon>
        <taxon>Embryophyta</taxon>
        <taxon>Tracheophyta</taxon>
        <taxon>Spermatophyta</taxon>
        <taxon>Magnoliopsida</taxon>
        <taxon>eudicotyledons</taxon>
        <taxon>Gunneridae</taxon>
        <taxon>Pentapetalae</taxon>
        <taxon>rosids</taxon>
        <taxon>fabids</taxon>
        <taxon>Malpighiales</taxon>
        <taxon>Passifloraceae</taxon>
        <taxon>Turnera</taxon>
    </lineage>
</organism>